<reference evidence="1 2" key="1">
    <citation type="submission" date="2018-12" db="EMBL/GenBank/DDBJ databases">
        <authorList>
            <consortium name="Pathogen Informatics"/>
        </authorList>
    </citation>
    <scope>NUCLEOTIDE SEQUENCE [LARGE SCALE GENOMIC DNA]</scope>
    <source>
        <strain evidence="1 2">NCTC11214</strain>
    </source>
</reference>
<name>A0A3S4EPD8_SEROD</name>
<dbReference type="AlphaFoldDB" id="A0A3S4EPD8"/>
<dbReference type="Proteomes" id="UP000281391">
    <property type="component" value="Chromosome"/>
</dbReference>
<dbReference type="EMBL" id="LR134117">
    <property type="protein sequence ID" value="VDZ52598.1"/>
    <property type="molecule type" value="Genomic_DNA"/>
</dbReference>
<organism evidence="1 2">
    <name type="scientific">Serratia odorifera</name>
    <dbReference type="NCBI Taxonomy" id="618"/>
    <lineage>
        <taxon>Bacteria</taxon>
        <taxon>Pseudomonadati</taxon>
        <taxon>Pseudomonadota</taxon>
        <taxon>Gammaproteobacteria</taxon>
        <taxon>Enterobacterales</taxon>
        <taxon>Yersiniaceae</taxon>
        <taxon>Serratia</taxon>
    </lineage>
</organism>
<dbReference type="KEGG" id="sof:NCTC11214_00775"/>
<evidence type="ECO:0000313" key="1">
    <source>
        <dbReference type="EMBL" id="VDZ52598.1"/>
    </source>
</evidence>
<proteinExistence type="predicted"/>
<evidence type="ECO:0000313" key="2">
    <source>
        <dbReference type="Proteomes" id="UP000281391"/>
    </source>
</evidence>
<gene>
    <name evidence="1" type="ORF">NCTC11214_00775</name>
</gene>
<protein>
    <submittedName>
        <fullName evidence="1">Uncharacterized protein</fullName>
    </submittedName>
</protein>
<accession>A0A3S4EPD8</accession>
<sequence length="52" mass="5878">MTFFTTLPHKFPHKGVYGGYENLVKPERQCFGNISLGILGAGSRKELFLFDD</sequence>